<dbReference type="InterPro" id="IPR016040">
    <property type="entry name" value="NAD(P)-bd_dom"/>
</dbReference>
<dbReference type="KEGG" id="lhi:JP39_09965"/>
<dbReference type="PANTHER" id="PTHR43355:SF2">
    <property type="entry name" value="FLAVIN REDUCTASE (NADPH)"/>
    <property type="match status" value="1"/>
</dbReference>
<sequence>MVEKVLILGAASQIGRYLIPDLLEQTDAKLTLFARNGNRRLKNFQDKAGIIDGDWTNTEELVAALEGQGIVYLATVPNTSVSKKIVAAMKQAGVKRLIVAGGLGIFDEVAGKFGEWNARMIGDYTAIKEASFALCDPDLDVTFLRMTWLYDQDNNTKYEIVPEGQPYKGTQVTRQAVAQLITDIVKKPSLYGQQNIGVVEPNTEWDKPSFY</sequence>
<proteinExistence type="predicted"/>
<evidence type="ECO:0000259" key="1">
    <source>
        <dbReference type="Pfam" id="PF13460"/>
    </source>
</evidence>
<dbReference type="Pfam" id="PF13460">
    <property type="entry name" value="NAD_binding_10"/>
    <property type="match status" value="1"/>
</dbReference>
<dbReference type="GO" id="GO:0004074">
    <property type="term" value="F:biliverdin reductase [NAD(P)H] activity"/>
    <property type="evidence" value="ECO:0007669"/>
    <property type="project" value="TreeGrafter"/>
</dbReference>
<dbReference type="Proteomes" id="UP000061546">
    <property type="component" value="Chromosome"/>
</dbReference>
<dbReference type="PANTHER" id="PTHR43355">
    <property type="entry name" value="FLAVIN REDUCTASE (NADPH)"/>
    <property type="match status" value="1"/>
</dbReference>
<accession>A0A0K2LEP7</accession>
<protein>
    <submittedName>
        <fullName evidence="2">Saccharopine dehydrogenase</fullName>
    </submittedName>
</protein>
<evidence type="ECO:0000313" key="2">
    <source>
        <dbReference type="EMBL" id="ALB29653.1"/>
    </source>
</evidence>
<dbReference type="SUPFAM" id="SSF51735">
    <property type="entry name" value="NAD(P)-binding Rossmann-fold domains"/>
    <property type="match status" value="1"/>
</dbReference>
<organism evidence="2 3">
    <name type="scientific">Companilactobacillus heilongjiangensis</name>
    <dbReference type="NCBI Taxonomy" id="1074467"/>
    <lineage>
        <taxon>Bacteria</taxon>
        <taxon>Bacillati</taxon>
        <taxon>Bacillota</taxon>
        <taxon>Bacilli</taxon>
        <taxon>Lactobacillales</taxon>
        <taxon>Lactobacillaceae</taxon>
        <taxon>Companilactobacillus</taxon>
    </lineage>
</organism>
<feature type="domain" description="NAD(P)-binding" evidence="1">
    <location>
        <begin position="9"/>
        <end position="188"/>
    </location>
</feature>
<evidence type="ECO:0000313" key="3">
    <source>
        <dbReference type="Proteomes" id="UP000061546"/>
    </source>
</evidence>
<dbReference type="EMBL" id="CP012559">
    <property type="protein sequence ID" value="ALB29653.1"/>
    <property type="molecule type" value="Genomic_DNA"/>
</dbReference>
<keyword evidence="3" id="KW-1185">Reference proteome</keyword>
<dbReference type="InterPro" id="IPR036291">
    <property type="entry name" value="NAD(P)-bd_dom_sf"/>
</dbReference>
<reference evidence="2 3" key="1">
    <citation type="submission" date="2015-08" db="EMBL/GenBank/DDBJ databases">
        <title>Genomic sequence of Lactobacillus heilongjiangensis DSM 28069, isolated from Chinese traditional pickle.</title>
        <authorList>
            <person name="Jiang X."/>
            <person name="Zheng B."/>
            <person name="Cheng H."/>
        </authorList>
    </citation>
    <scope>NUCLEOTIDE SEQUENCE [LARGE SCALE GENOMIC DNA]</scope>
    <source>
        <strain evidence="2 3">DSM 28069</strain>
    </source>
</reference>
<name>A0A0K2LEP7_9LACO</name>
<dbReference type="OrthoDB" id="9803892at2"/>
<dbReference type="STRING" id="1074467.JP39_09965"/>
<dbReference type="InterPro" id="IPR051606">
    <property type="entry name" value="Polyketide_Oxido-like"/>
</dbReference>
<dbReference type="Gene3D" id="3.40.50.720">
    <property type="entry name" value="NAD(P)-binding Rossmann-like Domain"/>
    <property type="match status" value="1"/>
</dbReference>
<dbReference type="RefSeq" id="WP_041501221.1">
    <property type="nucleotide sequence ID" value="NZ_BJDV01000005.1"/>
</dbReference>
<dbReference type="GO" id="GO:0042602">
    <property type="term" value="F:riboflavin reductase (NADPH) activity"/>
    <property type="evidence" value="ECO:0007669"/>
    <property type="project" value="TreeGrafter"/>
</dbReference>
<gene>
    <name evidence="2" type="ORF">JP39_09965</name>
</gene>
<dbReference type="AlphaFoldDB" id="A0A0K2LEP7"/>